<reference evidence="2" key="1">
    <citation type="submission" date="2023-07" db="EMBL/GenBank/DDBJ databases">
        <title>Sequencing the genomes of 1000 actinobacteria strains.</title>
        <authorList>
            <person name="Klenk H.-P."/>
        </authorList>
    </citation>
    <scope>NUCLEOTIDE SEQUENCE</scope>
    <source>
        <strain evidence="2">DSM 44707</strain>
    </source>
</reference>
<dbReference type="InterPro" id="IPR041581">
    <property type="entry name" value="Glyoxalase_6"/>
</dbReference>
<protein>
    <submittedName>
        <fullName evidence="2">Enzyme related to lactoylglutathione lyase</fullName>
    </submittedName>
</protein>
<proteinExistence type="predicted"/>
<evidence type="ECO:0000259" key="1">
    <source>
        <dbReference type="PROSITE" id="PS51819"/>
    </source>
</evidence>
<sequence>MRLVHILDCADPQPLAEFWSQALGFRVGAWEPPYQRIVDPSGRWPDLIFQAVPEVKRGKNRMHLDIQLTDMRGELGRFLALGAQLVEAPHDDNGYEIATLADPQGNEFCLVVPPPGSYDYDHLKALEAQHP</sequence>
<dbReference type="EMBL" id="JAVDYB010000001">
    <property type="protein sequence ID" value="MDR7275363.1"/>
    <property type="molecule type" value="Genomic_DNA"/>
</dbReference>
<dbReference type="RefSeq" id="WP_310366236.1">
    <property type="nucleotide sequence ID" value="NZ_JAVDYB010000001.1"/>
</dbReference>
<evidence type="ECO:0000313" key="2">
    <source>
        <dbReference type="EMBL" id="MDR7275363.1"/>
    </source>
</evidence>
<dbReference type="InterPro" id="IPR037523">
    <property type="entry name" value="VOC_core"/>
</dbReference>
<dbReference type="Gene3D" id="3.10.180.10">
    <property type="entry name" value="2,3-Dihydroxybiphenyl 1,2-Dioxygenase, domain 1"/>
    <property type="match status" value="1"/>
</dbReference>
<dbReference type="PANTHER" id="PTHR35908:SF1">
    <property type="entry name" value="CONSERVED PROTEIN"/>
    <property type="match status" value="1"/>
</dbReference>
<dbReference type="Pfam" id="PF18029">
    <property type="entry name" value="Glyoxalase_6"/>
    <property type="match status" value="1"/>
</dbReference>
<keyword evidence="3" id="KW-1185">Reference proteome</keyword>
<comment type="caution">
    <text evidence="2">The sequence shown here is derived from an EMBL/GenBank/DDBJ whole genome shotgun (WGS) entry which is preliminary data.</text>
</comment>
<feature type="domain" description="VOC" evidence="1">
    <location>
        <begin position="1"/>
        <end position="113"/>
    </location>
</feature>
<dbReference type="AlphaFoldDB" id="A0AAE3YK86"/>
<dbReference type="CDD" id="cd06587">
    <property type="entry name" value="VOC"/>
    <property type="match status" value="1"/>
</dbReference>
<dbReference type="GO" id="GO:0016829">
    <property type="term" value="F:lyase activity"/>
    <property type="evidence" value="ECO:0007669"/>
    <property type="project" value="UniProtKB-KW"/>
</dbReference>
<evidence type="ECO:0000313" key="3">
    <source>
        <dbReference type="Proteomes" id="UP001183643"/>
    </source>
</evidence>
<accession>A0AAE3YK86</accession>
<dbReference type="PROSITE" id="PS51819">
    <property type="entry name" value="VOC"/>
    <property type="match status" value="1"/>
</dbReference>
<dbReference type="PANTHER" id="PTHR35908">
    <property type="entry name" value="HYPOTHETICAL FUSION PROTEIN"/>
    <property type="match status" value="1"/>
</dbReference>
<dbReference type="Proteomes" id="UP001183643">
    <property type="component" value="Unassembled WGS sequence"/>
</dbReference>
<keyword evidence="2" id="KW-0456">Lyase</keyword>
<gene>
    <name evidence="2" type="ORF">J2S41_002141</name>
</gene>
<name>A0AAE3YK86_9ACTN</name>
<organism evidence="2 3">
    <name type="scientific">Catenuloplanes atrovinosus</name>
    <dbReference type="NCBI Taxonomy" id="137266"/>
    <lineage>
        <taxon>Bacteria</taxon>
        <taxon>Bacillati</taxon>
        <taxon>Actinomycetota</taxon>
        <taxon>Actinomycetes</taxon>
        <taxon>Micromonosporales</taxon>
        <taxon>Micromonosporaceae</taxon>
        <taxon>Catenuloplanes</taxon>
    </lineage>
</organism>
<dbReference type="SUPFAM" id="SSF54593">
    <property type="entry name" value="Glyoxalase/Bleomycin resistance protein/Dihydroxybiphenyl dioxygenase"/>
    <property type="match status" value="1"/>
</dbReference>
<dbReference type="InterPro" id="IPR029068">
    <property type="entry name" value="Glyas_Bleomycin-R_OHBP_Dase"/>
</dbReference>